<keyword evidence="2" id="KW-1185">Reference proteome</keyword>
<dbReference type="PANTHER" id="PTHR37804">
    <property type="entry name" value="CDAA REGULATORY PROTEIN CDAR"/>
    <property type="match status" value="1"/>
</dbReference>
<gene>
    <name evidence="1" type="ORF">HMPREF9432_00260</name>
</gene>
<evidence type="ECO:0000313" key="2">
    <source>
        <dbReference type="Proteomes" id="UP000003175"/>
    </source>
</evidence>
<dbReference type="RefSeq" id="WP_006694636.1">
    <property type="nucleotide sequence ID" value="NZ_JH376857.1"/>
</dbReference>
<dbReference type="Gene3D" id="2.170.120.30">
    <property type="match status" value="1"/>
</dbReference>
<dbReference type="Gene3D" id="2.170.120.40">
    <property type="entry name" value="YbbR-like domain"/>
    <property type="match status" value="2"/>
</dbReference>
<comment type="caution">
    <text evidence="1">The sequence shown here is derived from an EMBL/GenBank/DDBJ whole genome shotgun (WGS) entry which is preliminary data.</text>
</comment>
<evidence type="ECO:0008006" key="3">
    <source>
        <dbReference type="Google" id="ProtNLM"/>
    </source>
</evidence>
<dbReference type="InterPro" id="IPR012505">
    <property type="entry name" value="YbbR"/>
</dbReference>
<organism evidence="1 2">
    <name type="scientific">Selenomonas noxia F0398</name>
    <dbReference type="NCBI Taxonomy" id="702437"/>
    <lineage>
        <taxon>Bacteria</taxon>
        <taxon>Bacillati</taxon>
        <taxon>Bacillota</taxon>
        <taxon>Negativicutes</taxon>
        <taxon>Selenomonadales</taxon>
        <taxon>Selenomonadaceae</taxon>
        <taxon>Selenomonas</taxon>
    </lineage>
</organism>
<evidence type="ECO:0000313" key="1">
    <source>
        <dbReference type="EMBL" id="EHG25759.1"/>
    </source>
</evidence>
<dbReference type="GeneID" id="32475468"/>
<accession>A0ABN0DS67</accession>
<dbReference type="CDD" id="cd20206">
    <property type="entry name" value="YbbR"/>
    <property type="match status" value="1"/>
</dbReference>
<dbReference type="PANTHER" id="PTHR37804:SF1">
    <property type="entry name" value="CDAA REGULATORY PROTEIN CDAR"/>
    <property type="match status" value="1"/>
</dbReference>
<dbReference type="InterPro" id="IPR053154">
    <property type="entry name" value="c-di-AMP_regulator"/>
</dbReference>
<dbReference type="Proteomes" id="UP000003175">
    <property type="component" value="Unassembled WGS sequence"/>
</dbReference>
<protein>
    <recommendedName>
        <fullName evidence="3">YbbR-like protein</fullName>
    </recommendedName>
</protein>
<proteinExistence type="predicted"/>
<sequence length="310" mass="33392">MMTKLRNAVQHNLPAKILALLVAVVLWLYVMNDQNPAIEGNYTVPVTIENAPDGYQINAAADTVTIRVRGARSLFVAADRSDFHASVRLSDFVEGEKAYAVETSIPYGFELVSVSPDKISVTLDRIVQKTFKAELTASGEPVSGYTVDKITQANGTATVEGPRSLVDRVVHIAGHISLAGQSGDFSVHTSLHAIDADGREVSGVALLPESTDVSVRLARGLSRKVVEVQARPRSDLAPHLRLEGITVEPARIEIAGPEDVIGKITSIGTEEFSLSDVHETEKRQVKLRLPAGVTVTDPNVTVEVKVGDMR</sequence>
<dbReference type="EMBL" id="ADGH01000003">
    <property type="protein sequence ID" value="EHG25759.1"/>
    <property type="molecule type" value="Genomic_DNA"/>
</dbReference>
<name>A0ABN0DS67_9FIRM</name>
<reference evidence="1 2" key="1">
    <citation type="submission" date="2011-08" db="EMBL/GenBank/DDBJ databases">
        <title>The Genome Sequence of Selenomonas noxia F0398.</title>
        <authorList>
            <consortium name="The Broad Institute Genome Sequencing Platform"/>
            <person name="Earl A."/>
            <person name="Ward D."/>
            <person name="Feldgarden M."/>
            <person name="Gevers D."/>
            <person name="Izard J."/>
            <person name="Ganesan A."/>
            <person name="Blanton J.M."/>
            <person name="Baranova O.V."/>
            <person name="Tanner A.C."/>
            <person name="Dewhirst F.E."/>
            <person name="Young S.K."/>
            <person name="Zeng Q."/>
            <person name="Gargeya S."/>
            <person name="Fitzgerald M."/>
            <person name="Haas B."/>
            <person name="Abouelleil A."/>
            <person name="Alvarado L."/>
            <person name="Arachchi H.M."/>
            <person name="Berlin A."/>
            <person name="Brown A."/>
            <person name="Chapman S.B."/>
            <person name="Chen Z."/>
            <person name="Dunbar C."/>
            <person name="Freedman E."/>
            <person name="Gearin G."/>
            <person name="Gellesch M."/>
            <person name="Goldberg J."/>
            <person name="Griggs A."/>
            <person name="Gujja S."/>
            <person name="Heiman D."/>
            <person name="Howarth C."/>
            <person name="Larson L."/>
            <person name="Lui A."/>
            <person name="MacDonald P.J.P."/>
            <person name="Montmayeur A."/>
            <person name="Murphy C."/>
            <person name="Neiman D."/>
            <person name="Pearson M."/>
            <person name="Priest M."/>
            <person name="Roberts A."/>
            <person name="Saif S."/>
            <person name="Shea T."/>
            <person name="Shenoy N."/>
            <person name="Sisk P."/>
            <person name="Stolte C."/>
            <person name="Sykes S."/>
            <person name="Wortman J."/>
            <person name="Nusbaum C."/>
            <person name="Birren B."/>
        </authorList>
    </citation>
    <scope>NUCLEOTIDE SEQUENCE [LARGE SCALE GENOMIC DNA]</scope>
    <source>
        <strain evidence="1 2">F0398</strain>
    </source>
</reference>
<dbReference type="Pfam" id="PF07949">
    <property type="entry name" value="YbbR"/>
    <property type="match status" value="2"/>
</dbReference>